<feature type="region of interest" description="Disordered" evidence="1">
    <location>
        <begin position="219"/>
        <end position="325"/>
    </location>
</feature>
<dbReference type="PANTHER" id="PTHR47273">
    <property type="entry name" value="EXPRESSED PROTEIN"/>
    <property type="match status" value="1"/>
</dbReference>
<dbReference type="AlphaFoldDB" id="A0A396HAE2"/>
<feature type="compositionally biased region" description="Pro residues" evidence="1">
    <location>
        <begin position="335"/>
        <end position="345"/>
    </location>
</feature>
<reference evidence="4" key="1">
    <citation type="journal article" date="2018" name="Nat. Plants">
        <title>Whole-genome landscape of Medicago truncatula symbiotic genes.</title>
        <authorList>
            <person name="Pecrix Y."/>
            <person name="Staton S.E."/>
            <person name="Sallet E."/>
            <person name="Lelandais-Briere C."/>
            <person name="Moreau S."/>
            <person name="Carrere S."/>
            <person name="Blein T."/>
            <person name="Jardinaud M.F."/>
            <person name="Latrasse D."/>
            <person name="Zouine M."/>
            <person name="Zahm M."/>
            <person name="Kreplak J."/>
            <person name="Mayjonade B."/>
            <person name="Satge C."/>
            <person name="Perez M."/>
            <person name="Cauet S."/>
            <person name="Marande W."/>
            <person name="Chantry-Darmon C."/>
            <person name="Lopez-Roques C."/>
            <person name="Bouchez O."/>
            <person name="Berard A."/>
            <person name="Debelle F."/>
            <person name="Munos S."/>
            <person name="Bendahmane A."/>
            <person name="Berges H."/>
            <person name="Niebel A."/>
            <person name="Buitink J."/>
            <person name="Frugier F."/>
            <person name="Benhamed M."/>
            <person name="Crespi M."/>
            <person name="Gouzy J."/>
            <person name="Gamas P."/>
        </authorList>
    </citation>
    <scope>NUCLEOTIDE SEQUENCE [LARGE SCALE GENOMIC DNA]</scope>
    <source>
        <strain evidence="4">cv. Jemalong A17</strain>
    </source>
</reference>
<dbReference type="EMBL" id="PSQE01000006">
    <property type="protein sequence ID" value="RHN50260.1"/>
    <property type="molecule type" value="Genomic_DNA"/>
</dbReference>
<protein>
    <recommendedName>
        <fullName evidence="5">Pollen Ole e I family allergen</fullName>
    </recommendedName>
</protein>
<gene>
    <name evidence="3" type="ORF">MtrunA17_Chr6g0455531</name>
</gene>
<dbReference type="Gramene" id="rna34530">
    <property type="protein sequence ID" value="RHN50260.1"/>
    <property type="gene ID" value="gene34530"/>
</dbReference>
<evidence type="ECO:0000313" key="3">
    <source>
        <dbReference type="EMBL" id="RHN50260.1"/>
    </source>
</evidence>
<feature type="region of interest" description="Disordered" evidence="1">
    <location>
        <begin position="335"/>
        <end position="354"/>
    </location>
</feature>
<evidence type="ECO:0000256" key="1">
    <source>
        <dbReference type="SAM" id="MobiDB-lite"/>
    </source>
</evidence>
<dbReference type="Proteomes" id="UP000265566">
    <property type="component" value="Chromosome 6"/>
</dbReference>
<keyword evidence="2" id="KW-0732">Signal</keyword>
<evidence type="ECO:0000256" key="2">
    <source>
        <dbReference type="SAM" id="SignalP"/>
    </source>
</evidence>
<feature type="signal peptide" evidence="2">
    <location>
        <begin position="1"/>
        <end position="18"/>
    </location>
</feature>
<feature type="chain" id="PRO_5017388399" description="Pollen Ole e I family allergen" evidence="2">
    <location>
        <begin position="19"/>
        <end position="354"/>
    </location>
</feature>
<organism evidence="3 4">
    <name type="scientific">Medicago truncatula</name>
    <name type="common">Barrel medic</name>
    <name type="synonym">Medicago tribuloides</name>
    <dbReference type="NCBI Taxonomy" id="3880"/>
    <lineage>
        <taxon>Eukaryota</taxon>
        <taxon>Viridiplantae</taxon>
        <taxon>Streptophyta</taxon>
        <taxon>Embryophyta</taxon>
        <taxon>Tracheophyta</taxon>
        <taxon>Spermatophyta</taxon>
        <taxon>Magnoliopsida</taxon>
        <taxon>eudicotyledons</taxon>
        <taxon>Gunneridae</taxon>
        <taxon>Pentapetalae</taxon>
        <taxon>rosids</taxon>
        <taxon>fabids</taxon>
        <taxon>Fabales</taxon>
        <taxon>Fabaceae</taxon>
        <taxon>Papilionoideae</taxon>
        <taxon>50 kb inversion clade</taxon>
        <taxon>NPAAA clade</taxon>
        <taxon>Hologalegina</taxon>
        <taxon>IRL clade</taxon>
        <taxon>Trifolieae</taxon>
        <taxon>Medicago</taxon>
    </lineage>
</organism>
<evidence type="ECO:0000313" key="4">
    <source>
        <dbReference type="Proteomes" id="UP000265566"/>
    </source>
</evidence>
<sequence>MWITLSLGIQILVRHIMGYYLFARPNIEANHDNKKLLPSPVVVGTVYCDTCFQQAFSLNSHFISGASIAVECKIGKTKPRFYKEVKTNEHGEFKVKLPFLVKKHVKRIKGCNFKLLSSNEPNCAIASTSTSSSLSLKKKLQQEHIFSAGIFSFKPIKKPKFCDKKHSIHNLKKQHSYVKNLEQSKFSSKNKVPNEVEDFFFFPPNPFFPPPIIPNPLQPPPLIPNPLQPPPLIPNPFQPPSPPLIPNPFQPPSPPLIPNPFQPPPSNPPLIPNPFQPPPASPPPLIPNPFQPPPSSPPPSFPFPPIVIPGLTPSPPPPPPPKSIFPAPLLPFPPLFPPPLSPGSPPTSSSNFSP</sequence>
<comment type="caution">
    <text evidence="3">The sequence shown here is derived from an EMBL/GenBank/DDBJ whole genome shotgun (WGS) entry which is preliminary data.</text>
</comment>
<accession>A0A396HAE2</accession>
<dbReference type="PANTHER" id="PTHR47273:SF4">
    <property type="entry name" value="EXPRESSED PROTEIN"/>
    <property type="match status" value="1"/>
</dbReference>
<dbReference type="Pfam" id="PF01190">
    <property type="entry name" value="Pollen_Ole_e_1"/>
    <property type="match status" value="1"/>
</dbReference>
<proteinExistence type="predicted"/>
<name>A0A396HAE2_MEDTR</name>
<evidence type="ECO:0008006" key="5">
    <source>
        <dbReference type="Google" id="ProtNLM"/>
    </source>
</evidence>